<proteinExistence type="predicted"/>
<dbReference type="InterPro" id="IPR036661">
    <property type="entry name" value="Luciferase-like_sf"/>
</dbReference>
<keyword evidence="3" id="KW-1185">Reference proteome</keyword>
<evidence type="ECO:0000259" key="1">
    <source>
        <dbReference type="Pfam" id="PF00296"/>
    </source>
</evidence>
<dbReference type="InterPro" id="IPR011251">
    <property type="entry name" value="Luciferase-like_dom"/>
</dbReference>
<feature type="domain" description="Luciferase-like" evidence="1">
    <location>
        <begin position="12"/>
        <end position="295"/>
    </location>
</feature>
<evidence type="ECO:0000313" key="2">
    <source>
        <dbReference type="EMBL" id="GAA4008867.1"/>
    </source>
</evidence>
<dbReference type="InterPro" id="IPR050564">
    <property type="entry name" value="F420-G6PD/mer"/>
</dbReference>
<dbReference type="Gene3D" id="3.20.20.30">
    <property type="entry name" value="Luciferase-like domain"/>
    <property type="match status" value="1"/>
</dbReference>
<sequence length="335" mass="36156">MRFGMPWPGAGLAREAEQAGVGAFCTGDFVDHDAYLTLAEMAAHTERALIGPAIAYAFARTPYAHATALRQVHAQAPDRLFLGLGSAAYRINRDWFGVPADRPVDRMAETVGAVRAWLHAENGERVRYSGEFHSIDADVRAPVLGRLDIPVLLAAFNKGMARTAGRVADGVIGHGLFTRSWWNDVVRPAVEKGTADSPRPAPPVEHGWIITAVDDAAPERAIADARRMIAFYLTVKTYDPFVAHHGWEEPVARLREAFRTGDTDTMAAAVTDEMLAEIALCGTTADAKAALARRAGSLPRDVGYFAPPSFLVNGRRRAAYARSSLALIDAVPTAA</sequence>
<name>A0ABP7SA60_9ACTN</name>
<dbReference type="RefSeq" id="WP_345567073.1">
    <property type="nucleotide sequence ID" value="NZ_BAAAZX010000017.1"/>
</dbReference>
<dbReference type="Pfam" id="PF00296">
    <property type="entry name" value="Bac_luciferase"/>
    <property type="match status" value="1"/>
</dbReference>
<gene>
    <name evidence="2" type="ORF">GCM10022232_56900</name>
</gene>
<dbReference type="PANTHER" id="PTHR43244">
    <property type="match status" value="1"/>
</dbReference>
<dbReference type="Proteomes" id="UP001500456">
    <property type="component" value="Unassembled WGS sequence"/>
</dbReference>
<accession>A0ABP7SA60</accession>
<dbReference type="SUPFAM" id="SSF51679">
    <property type="entry name" value="Bacterial luciferase-like"/>
    <property type="match status" value="1"/>
</dbReference>
<dbReference type="PANTHER" id="PTHR43244:SF2">
    <property type="entry name" value="CONSERVED HYPOTHETICAL ALANINE AND PROLINE-RICH PROTEIN"/>
    <property type="match status" value="1"/>
</dbReference>
<organism evidence="2 3">
    <name type="scientific">Streptomyces plumbiresistens</name>
    <dbReference type="NCBI Taxonomy" id="511811"/>
    <lineage>
        <taxon>Bacteria</taxon>
        <taxon>Bacillati</taxon>
        <taxon>Actinomycetota</taxon>
        <taxon>Actinomycetes</taxon>
        <taxon>Kitasatosporales</taxon>
        <taxon>Streptomycetaceae</taxon>
        <taxon>Streptomyces</taxon>
    </lineage>
</organism>
<dbReference type="EMBL" id="BAAAZX010000017">
    <property type="protein sequence ID" value="GAA4008867.1"/>
    <property type="molecule type" value="Genomic_DNA"/>
</dbReference>
<reference evidence="3" key="1">
    <citation type="journal article" date="2019" name="Int. J. Syst. Evol. Microbiol.">
        <title>The Global Catalogue of Microorganisms (GCM) 10K type strain sequencing project: providing services to taxonomists for standard genome sequencing and annotation.</title>
        <authorList>
            <consortium name="The Broad Institute Genomics Platform"/>
            <consortium name="The Broad Institute Genome Sequencing Center for Infectious Disease"/>
            <person name="Wu L."/>
            <person name="Ma J."/>
        </authorList>
    </citation>
    <scope>NUCLEOTIDE SEQUENCE [LARGE SCALE GENOMIC DNA]</scope>
    <source>
        <strain evidence="3">JCM 16924</strain>
    </source>
</reference>
<comment type="caution">
    <text evidence="2">The sequence shown here is derived from an EMBL/GenBank/DDBJ whole genome shotgun (WGS) entry which is preliminary data.</text>
</comment>
<evidence type="ECO:0000313" key="3">
    <source>
        <dbReference type="Proteomes" id="UP001500456"/>
    </source>
</evidence>
<protein>
    <submittedName>
        <fullName evidence="2">LLM class flavin-dependent oxidoreductase</fullName>
    </submittedName>
</protein>